<organism evidence="2">
    <name type="scientific">Arabidopsis lyrata subsp. lyrata</name>
    <name type="common">Lyre-leaved rock-cress</name>
    <dbReference type="NCBI Taxonomy" id="81972"/>
    <lineage>
        <taxon>Eukaryota</taxon>
        <taxon>Viridiplantae</taxon>
        <taxon>Streptophyta</taxon>
        <taxon>Embryophyta</taxon>
        <taxon>Tracheophyta</taxon>
        <taxon>Spermatophyta</taxon>
        <taxon>Magnoliopsida</taxon>
        <taxon>eudicotyledons</taxon>
        <taxon>Gunneridae</taxon>
        <taxon>Pentapetalae</taxon>
        <taxon>rosids</taxon>
        <taxon>malvids</taxon>
        <taxon>Brassicales</taxon>
        <taxon>Brassicaceae</taxon>
        <taxon>Camelineae</taxon>
        <taxon>Arabidopsis</taxon>
    </lineage>
</organism>
<sequence>MAVEASTAAKFKDQHLQFWQLMIAWSVAGFVKHLRMFPEKDQTDETADQY</sequence>
<name>D7MLJ0_ARALL</name>
<dbReference type="AlphaFoldDB" id="D7MLJ0"/>
<protein>
    <submittedName>
        <fullName evidence="1">Uncharacterized protein</fullName>
    </submittedName>
</protein>
<evidence type="ECO:0000313" key="2">
    <source>
        <dbReference type="Proteomes" id="UP000008694"/>
    </source>
</evidence>
<dbReference type="Gramene" id="scaffold_800518.1">
    <property type="protein sequence ID" value="scaffold_800518.1"/>
    <property type="gene ID" value="scaffold_800518.1"/>
</dbReference>
<dbReference type="HOGENOM" id="CLU_3127061_0_0_1"/>
<keyword evidence="2" id="KW-1185">Reference proteome</keyword>
<reference evidence="2" key="1">
    <citation type="journal article" date="2011" name="Nat. Genet.">
        <title>The Arabidopsis lyrata genome sequence and the basis of rapid genome size change.</title>
        <authorList>
            <person name="Hu T.T."/>
            <person name="Pattyn P."/>
            <person name="Bakker E.G."/>
            <person name="Cao J."/>
            <person name="Cheng J.-F."/>
            <person name="Clark R.M."/>
            <person name="Fahlgren N."/>
            <person name="Fawcett J.A."/>
            <person name="Grimwood J."/>
            <person name="Gundlach H."/>
            <person name="Haberer G."/>
            <person name="Hollister J.D."/>
            <person name="Ossowski S."/>
            <person name="Ottilar R.P."/>
            <person name="Salamov A.A."/>
            <person name="Schneeberger K."/>
            <person name="Spannagl M."/>
            <person name="Wang X."/>
            <person name="Yang L."/>
            <person name="Nasrallah M.E."/>
            <person name="Bergelson J."/>
            <person name="Carrington J.C."/>
            <person name="Gaut B.S."/>
            <person name="Schmutz J."/>
            <person name="Mayer K.F.X."/>
            <person name="Van de Peer Y."/>
            <person name="Grigoriev I.V."/>
            <person name="Nordborg M."/>
            <person name="Weigel D."/>
            <person name="Guo Y.-L."/>
        </authorList>
    </citation>
    <scope>NUCLEOTIDE SEQUENCE [LARGE SCALE GENOMIC DNA]</scope>
    <source>
        <strain evidence="2">cv. MN47</strain>
    </source>
</reference>
<dbReference type="Proteomes" id="UP000008694">
    <property type="component" value="Unassembled WGS sequence"/>
</dbReference>
<proteinExistence type="predicted"/>
<accession>D7MLJ0</accession>
<evidence type="ECO:0000313" key="1">
    <source>
        <dbReference type="EMBL" id="EFH41594.1"/>
    </source>
</evidence>
<dbReference type="EMBL" id="GL348720">
    <property type="protein sequence ID" value="EFH41594.1"/>
    <property type="molecule type" value="Genomic_DNA"/>
</dbReference>
<gene>
    <name evidence="1" type="ORF">ARALYDRAFT_917118</name>
</gene>